<keyword evidence="3" id="KW-1185">Reference proteome</keyword>
<accession>A0A2T0LMK0</accession>
<evidence type="ECO:0000313" key="3">
    <source>
        <dbReference type="Proteomes" id="UP000238362"/>
    </source>
</evidence>
<dbReference type="InterPro" id="IPR038186">
    <property type="entry name" value="CHAD_dom_sf"/>
</dbReference>
<dbReference type="PANTHER" id="PTHR39339">
    <property type="entry name" value="SLR1444 PROTEIN"/>
    <property type="match status" value="1"/>
</dbReference>
<dbReference type="AlphaFoldDB" id="A0A2T0LMK0"/>
<comment type="caution">
    <text evidence="2">The sequence shown here is derived from an EMBL/GenBank/DDBJ whole genome shotgun (WGS) entry which is preliminary data.</text>
</comment>
<dbReference type="Pfam" id="PF05235">
    <property type="entry name" value="CHAD"/>
    <property type="match status" value="1"/>
</dbReference>
<proteinExistence type="predicted"/>
<dbReference type="Gene3D" id="1.40.20.10">
    <property type="entry name" value="CHAD domain"/>
    <property type="match status" value="1"/>
</dbReference>
<name>A0A2T0LMK0_9PSEU</name>
<dbReference type="PANTHER" id="PTHR39339:SF1">
    <property type="entry name" value="CHAD DOMAIN-CONTAINING PROTEIN"/>
    <property type="match status" value="1"/>
</dbReference>
<organism evidence="2 3">
    <name type="scientific">Prauserella shujinwangii</name>
    <dbReference type="NCBI Taxonomy" id="1453103"/>
    <lineage>
        <taxon>Bacteria</taxon>
        <taxon>Bacillati</taxon>
        <taxon>Actinomycetota</taxon>
        <taxon>Actinomycetes</taxon>
        <taxon>Pseudonocardiales</taxon>
        <taxon>Pseudonocardiaceae</taxon>
        <taxon>Prauserella</taxon>
    </lineage>
</organism>
<protein>
    <submittedName>
        <fullName evidence="2">CHAD domain-containing protein</fullName>
    </submittedName>
</protein>
<dbReference type="EMBL" id="PVNH01000012">
    <property type="protein sequence ID" value="PRX44270.1"/>
    <property type="molecule type" value="Genomic_DNA"/>
</dbReference>
<evidence type="ECO:0000313" key="2">
    <source>
        <dbReference type="EMBL" id="PRX44270.1"/>
    </source>
</evidence>
<feature type="domain" description="CHAD" evidence="1">
    <location>
        <begin position="5"/>
        <end position="297"/>
    </location>
</feature>
<sequence>MAGPGDSPAQHLRAKLDTELRALTSREPGTRAGKDPEDLHQMRVATRRMRSVLKLGRQLLGPEAEQVRAELGWLGAALGEVRDYDVLIGHLREVVADFEVADQAAGRRLVSEFVRQRGQAKRRLNRALSSERYAALLSTAARLTQRPDIEPGQGEAEDGEARTVLVGSLRKPHRRLVKAAAALPEDPPDDDLHALRIHSKRLRYAAELARPAAGRKQAKRLRGLVKAAKRLQTVLGDHQDAVVAVSRMRDLLGTATGADAHVGFVAGRIVERELAKRAEARRRWRGLVADIDAAARAVLP</sequence>
<dbReference type="Proteomes" id="UP000238362">
    <property type="component" value="Unassembled WGS sequence"/>
</dbReference>
<reference evidence="2 3" key="1">
    <citation type="submission" date="2018-03" db="EMBL/GenBank/DDBJ databases">
        <title>Genomic Encyclopedia of Type Strains, Phase III (KMG-III): the genomes of soil and plant-associated and newly described type strains.</title>
        <authorList>
            <person name="Whitman W."/>
        </authorList>
    </citation>
    <scope>NUCLEOTIDE SEQUENCE [LARGE SCALE GENOMIC DNA]</scope>
    <source>
        <strain evidence="2 3">CGMCC 4.7125</strain>
    </source>
</reference>
<evidence type="ECO:0000259" key="1">
    <source>
        <dbReference type="PROSITE" id="PS51708"/>
    </source>
</evidence>
<gene>
    <name evidence="2" type="ORF">B0I33_112148</name>
</gene>
<dbReference type="InterPro" id="IPR007899">
    <property type="entry name" value="CHAD_dom"/>
</dbReference>
<dbReference type="PROSITE" id="PS51708">
    <property type="entry name" value="CHAD"/>
    <property type="match status" value="1"/>
</dbReference>
<dbReference type="SMART" id="SM00880">
    <property type="entry name" value="CHAD"/>
    <property type="match status" value="1"/>
</dbReference>